<dbReference type="KEGG" id="rjg:CCGE525_15465"/>
<name>A0A387FWY2_9HYPH</name>
<feature type="domain" description="ABC transmembrane type-1" evidence="8">
    <location>
        <begin position="82"/>
        <end position="274"/>
    </location>
</feature>
<evidence type="ECO:0000256" key="2">
    <source>
        <dbReference type="ARBA" id="ARBA00022448"/>
    </source>
</evidence>
<dbReference type="PANTHER" id="PTHR43744">
    <property type="entry name" value="ABC TRANSPORTER PERMEASE PROTEIN MG189-RELATED-RELATED"/>
    <property type="match status" value="1"/>
</dbReference>
<feature type="transmembrane region" description="Helical" evidence="7">
    <location>
        <begin position="194"/>
        <end position="219"/>
    </location>
</feature>
<evidence type="ECO:0000313" key="9">
    <source>
        <dbReference type="EMBL" id="AYG60052.1"/>
    </source>
</evidence>
<keyword evidence="5 7" id="KW-1133">Transmembrane helix</keyword>
<comment type="similarity">
    <text evidence="7">Belongs to the binding-protein-dependent transport system permease family.</text>
</comment>
<dbReference type="PANTHER" id="PTHR43744:SF6">
    <property type="entry name" value="ABC TRANSPORTER PERMEASE PROTEIN YESQ-RELATED"/>
    <property type="match status" value="1"/>
</dbReference>
<dbReference type="CDD" id="cd06261">
    <property type="entry name" value="TM_PBP2"/>
    <property type="match status" value="1"/>
</dbReference>
<dbReference type="OrthoDB" id="8013951at2"/>
<keyword evidence="4 7" id="KW-0812">Transmembrane</keyword>
<proteinExistence type="inferred from homology"/>
<dbReference type="EMBL" id="CP032694">
    <property type="protein sequence ID" value="AYG60052.1"/>
    <property type="molecule type" value="Genomic_DNA"/>
</dbReference>
<evidence type="ECO:0000256" key="3">
    <source>
        <dbReference type="ARBA" id="ARBA00022475"/>
    </source>
</evidence>
<dbReference type="InterPro" id="IPR035906">
    <property type="entry name" value="MetI-like_sf"/>
</dbReference>
<feature type="transmembrane region" description="Helical" evidence="7">
    <location>
        <begin position="19"/>
        <end position="40"/>
    </location>
</feature>
<comment type="subcellular location">
    <subcellularLocation>
        <location evidence="1 7">Cell membrane</location>
        <topology evidence="1 7">Multi-pass membrane protein</topology>
    </subcellularLocation>
</comment>
<feature type="transmembrane region" description="Helical" evidence="7">
    <location>
        <begin position="253"/>
        <end position="274"/>
    </location>
</feature>
<gene>
    <name evidence="9" type="ORF">CCGE525_15465</name>
</gene>
<dbReference type="AlphaFoldDB" id="A0A387FWY2"/>
<evidence type="ECO:0000256" key="7">
    <source>
        <dbReference type="RuleBase" id="RU363032"/>
    </source>
</evidence>
<dbReference type="SUPFAM" id="SSF161098">
    <property type="entry name" value="MetI-like"/>
    <property type="match status" value="1"/>
</dbReference>
<sequence>MASLAGPIKTRRRRRDWRWLLHVVLIVGAFLMLYPLLWMIGSSFKPEGEIFSNLNPIPTRLDFSNYIKGWTLGTGTSFSTFFLNSFIVCLGAIVGNLLSCSLAAYAFARINFHFKGILFALMIGTLMLPFHVTVVPQYIIFNRLGWINTFLPLIVPKFFAVDAFFIFLMVQFIRGIPLELEQAAMVDGCNRFQIFTLIILPLMMPALVTTTIFTFIWTWNDFFSQLLYLNTEKNYTVSLGLRQFLDASGQSSWGSMFAMTTLSLVPVFLVFLFFQKRLVEGIATTGLKG</sequence>
<dbReference type="GO" id="GO:0005886">
    <property type="term" value="C:plasma membrane"/>
    <property type="evidence" value="ECO:0007669"/>
    <property type="project" value="UniProtKB-SubCell"/>
</dbReference>
<feature type="transmembrane region" description="Helical" evidence="7">
    <location>
        <begin position="153"/>
        <end position="173"/>
    </location>
</feature>
<keyword evidence="10" id="KW-1185">Reference proteome</keyword>
<dbReference type="RefSeq" id="WP_120705047.1">
    <property type="nucleotide sequence ID" value="NZ_CP032694.1"/>
</dbReference>
<keyword evidence="3" id="KW-1003">Cell membrane</keyword>
<keyword evidence="2 7" id="KW-0813">Transport</keyword>
<keyword evidence="6 7" id="KW-0472">Membrane</keyword>
<dbReference type="GO" id="GO:0055085">
    <property type="term" value="P:transmembrane transport"/>
    <property type="evidence" value="ECO:0007669"/>
    <property type="project" value="InterPro"/>
</dbReference>
<evidence type="ECO:0000259" key="8">
    <source>
        <dbReference type="PROSITE" id="PS50928"/>
    </source>
</evidence>
<accession>A0A387FWY2</accession>
<evidence type="ECO:0000256" key="5">
    <source>
        <dbReference type="ARBA" id="ARBA00022989"/>
    </source>
</evidence>
<protein>
    <submittedName>
        <fullName evidence="9">Carbohydrate ABC transporter permease</fullName>
    </submittedName>
</protein>
<organism evidence="9 10">
    <name type="scientific">Rhizobium jaguaris</name>
    <dbReference type="NCBI Taxonomy" id="1312183"/>
    <lineage>
        <taxon>Bacteria</taxon>
        <taxon>Pseudomonadati</taxon>
        <taxon>Pseudomonadota</taxon>
        <taxon>Alphaproteobacteria</taxon>
        <taxon>Hyphomicrobiales</taxon>
        <taxon>Rhizobiaceae</taxon>
        <taxon>Rhizobium/Agrobacterium group</taxon>
        <taxon>Rhizobium</taxon>
    </lineage>
</organism>
<feature type="transmembrane region" description="Helical" evidence="7">
    <location>
        <begin position="81"/>
        <end position="105"/>
    </location>
</feature>
<evidence type="ECO:0000256" key="4">
    <source>
        <dbReference type="ARBA" id="ARBA00022692"/>
    </source>
</evidence>
<dbReference type="Proteomes" id="UP000282195">
    <property type="component" value="Chromosome"/>
</dbReference>
<feature type="transmembrane region" description="Helical" evidence="7">
    <location>
        <begin position="117"/>
        <end position="141"/>
    </location>
</feature>
<dbReference type="PROSITE" id="PS50928">
    <property type="entry name" value="ABC_TM1"/>
    <property type="match status" value="1"/>
</dbReference>
<reference evidence="9 10" key="1">
    <citation type="submission" date="2018-10" db="EMBL/GenBank/DDBJ databases">
        <title>Rhizobium etli, R. leguminosarum and a new Rhizobium genospecies from Phaseolus dumosus.</title>
        <authorList>
            <person name="Ramirez-Puebla S.T."/>
            <person name="Rogel-Hernandez M.A."/>
            <person name="Guerrero G."/>
            <person name="Ormeno-Orrillo E."/>
            <person name="Martinez-Romero J.C."/>
            <person name="Negrete-Yankelevich S."/>
            <person name="Martinez-Romero E."/>
        </authorList>
    </citation>
    <scope>NUCLEOTIDE SEQUENCE [LARGE SCALE GENOMIC DNA]</scope>
    <source>
        <strain evidence="9 10">CCGE525</strain>
    </source>
</reference>
<evidence type="ECO:0000313" key="10">
    <source>
        <dbReference type="Proteomes" id="UP000282195"/>
    </source>
</evidence>
<evidence type="ECO:0000256" key="1">
    <source>
        <dbReference type="ARBA" id="ARBA00004651"/>
    </source>
</evidence>
<evidence type="ECO:0000256" key="6">
    <source>
        <dbReference type="ARBA" id="ARBA00023136"/>
    </source>
</evidence>
<dbReference type="Gene3D" id="1.10.3720.10">
    <property type="entry name" value="MetI-like"/>
    <property type="match status" value="1"/>
</dbReference>
<dbReference type="Pfam" id="PF00528">
    <property type="entry name" value="BPD_transp_1"/>
    <property type="match status" value="1"/>
</dbReference>
<dbReference type="InterPro" id="IPR000515">
    <property type="entry name" value="MetI-like"/>
</dbReference>